<dbReference type="AlphaFoldDB" id="G5JJC0"/>
<dbReference type="EMBL" id="AEUN01000439">
    <property type="protein sequence ID" value="EHJ07689.1"/>
    <property type="molecule type" value="Genomic_DNA"/>
</dbReference>
<feature type="binding site" evidence="14">
    <location>
        <position position="74"/>
    </location>
    <ligand>
        <name>Na(+)</name>
        <dbReference type="ChEBI" id="CHEBI:29101"/>
        <note>structural</note>
    </ligand>
</feature>
<gene>
    <name evidence="14" type="primary">fluC</name>
    <name evidence="14" type="synonym">crcB</name>
    <name evidence="15" type="ORF">SS7213T_07867</name>
</gene>
<dbReference type="PATRIC" id="fig|911238.3.peg.1362"/>
<evidence type="ECO:0000256" key="3">
    <source>
        <dbReference type="ARBA" id="ARBA00022475"/>
    </source>
</evidence>
<keyword evidence="7 14" id="KW-0915">Sodium</keyword>
<name>G5JJC0_9STAP</name>
<feature type="transmembrane region" description="Helical" evidence="14">
    <location>
        <begin position="61"/>
        <end position="79"/>
    </location>
</feature>
<evidence type="ECO:0000256" key="5">
    <source>
        <dbReference type="ARBA" id="ARBA00022723"/>
    </source>
</evidence>
<evidence type="ECO:0000256" key="9">
    <source>
        <dbReference type="ARBA" id="ARBA00023136"/>
    </source>
</evidence>
<keyword evidence="10 14" id="KW-0407">Ion channel</keyword>
<dbReference type="RefSeq" id="WP_002464275.1">
    <property type="nucleotide sequence ID" value="NZ_AEUN01000439.1"/>
</dbReference>
<dbReference type="PANTHER" id="PTHR28259">
    <property type="entry name" value="FLUORIDE EXPORT PROTEIN 1-RELATED"/>
    <property type="match status" value="1"/>
</dbReference>
<dbReference type="Pfam" id="PF02537">
    <property type="entry name" value="CRCB"/>
    <property type="match status" value="1"/>
</dbReference>
<dbReference type="Proteomes" id="UP000005413">
    <property type="component" value="Unassembled WGS sequence"/>
</dbReference>
<dbReference type="GO" id="GO:0005886">
    <property type="term" value="C:plasma membrane"/>
    <property type="evidence" value="ECO:0007669"/>
    <property type="project" value="UniProtKB-SubCell"/>
</dbReference>
<reference evidence="15 16" key="1">
    <citation type="journal article" date="2012" name="BMC Genomics">
        <title>Comparative genomic analysis of the genus Staphylococcus including Staphylococcus aureus and its newly described sister species Staphylococcus simiae.</title>
        <authorList>
            <person name="Suzuki H."/>
            <person name="Lefebure T."/>
            <person name="Pavinski Bitar P."/>
            <person name="Stanhope M.J."/>
        </authorList>
    </citation>
    <scope>NUCLEOTIDE SEQUENCE [LARGE SCALE GENOMIC DNA]</scope>
    <source>
        <strain evidence="15 16">CCM 7213</strain>
    </source>
</reference>
<keyword evidence="4 14" id="KW-0812">Transmembrane</keyword>
<evidence type="ECO:0000256" key="13">
    <source>
        <dbReference type="ARBA" id="ARBA00049940"/>
    </source>
</evidence>
<dbReference type="GO" id="GO:0140114">
    <property type="term" value="P:cellular detoxification of fluoride"/>
    <property type="evidence" value="ECO:0007669"/>
    <property type="project" value="UniProtKB-UniRule"/>
</dbReference>
<proteinExistence type="inferred from homology"/>
<keyword evidence="16" id="KW-1185">Reference proteome</keyword>
<comment type="catalytic activity">
    <reaction evidence="12">
        <text>fluoride(in) = fluoride(out)</text>
        <dbReference type="Rhea" id="RHEA:76159"/>
        <dbReference type="ChEBI" id="CHEBI:17051"/>
    </reaction>
    <physiologicalReaction direction="left-to-right" evidence="12">
        <dbReference type="Rhea" id="RHEA:76160"/>
    </physiologicalReaction>
</comment>
<feature type="binding site" evidence="14">
    <location>
        <position position="71"/>
    </location>
    <ligand>
        <name>Na(+)</name>
        <dbReference type="ChEBI" id="CHEBI:29101"/>
        <note>structural</note>
    </ligand>
</feature>
<feature type="transmembrane region" description="Helical" evidence="14">
    <location>
        <begin position="35"/>
        <end position="54"/>
    </location>
</feature>
<evidence type="ECO:0000256" key="7">
    <source>
        <dbReference type="ARBA" id="ARBA00023053"/>
    </source>
</evidence>
<accession>G5JJC0</accession>
<evidence type="ECO:0000256" key="12">
    <source>
        <dbReference type="ARBA" id="ARBA00035585"/>
    </source>
</evidence>
<keyword evidence="2 14" id="KW-0813">Transport</keyword>
<protein>
    <recommendedName>
        <fullName evidence="14">Fluoride-specific ion channel FluC</fullName>
    </recommendedName>
</protein>
<keyword evidence="8 14" id="KW-0406">Ion transport</keyword>
<dbReference type="GO" id="GO:0062054">
    <property type="term" value="F:fluoride channel activity"/>
    <property type="evidence" value="ECO:0007669"/>
    <property type="project" value="UniProtKB-UniRule"/>
</dbReference>
<sequence>MLNIIYILIGGGLGAVARAAITDYWNTHHHSSLPIATLIVNLIGSIMISILLGLSIHNPILSNLIITGFLGGLTTFSTLSKELVEMLTTKFNISHFITYSLLQFVVGFIACYIGYHI</sequence>
<evidence type="ECO:0000256" key="8">
    <source>
        <dbReference type="ARBA" id="ARBA00023065"/>
    </source>
</evidence>
<evidence type="ECO:0000256" key="2">
    <source>
        <dbReference type="ARBA" id="ARBA00022448"/>
    </source>
</evidence>
<evidence type="ECO:0000256" key="14">
    <source>
        <dbReference type="HAMAP-Rule" id="MF_00454"/>
    </source>
</evidence>
<evidence type="ECO:0000256" key="6">
    <source>
        <dbReference type="ARBA" id="ARBA00022989"/>
    </source>
</evidence>
<evidence type="ECO:0000256" key="11">
    <source>
        <dbReference type="ARBA" id="ARBA00035120"/>
    </source>
</evidence>
<dbReference type="GO" id="GO:0046872">
    <property type="term" value="F:metal ion binding"/>
    <property type="evidence" value="ECO:0007669"/>
    <property type="project" value="UniProtKB-KW"/>
</dbReference>
<comment type="similarity">
    <text evidence="11 14">Belongs to the fluoride channel Fluc/FEX (TC 1.A.43) family.</text>
</comment>
<evidence type="ECO:0000313" key="16">
    <source>
        <dbReference type="Proteomes" id="UP000005413"/>
    </source>
</evidence>
<dbReference type="InterPro" id="IPR003691">
    <property type="entry name" value="FluC"/>
</dbReference>
<keyword evidence="5 14" id="KW-0479">Metal-binding</keyword>
<evidence type="ECO:0000256" key="1">
    <source>
        <dbReference type="ARBA" id="ARBA00004651"/>
    </source>
</evidence>
<evidence type="ECO:0000313" key="15">
    <source>
        <dbReference type="EMBL" id="EHJ07689.1"/>
    </source>
</evidence>
<comment type="function">
    <text evidence="13 14">Fluoride-specific ion channel. Important for reducing fluoride concentration in the cell, thus reducing its toxicity.</text>
</comment>
<keyword evidence="9 14" id="KW-0472">Membrane</keyword>
<dbReference type="PANTHER" id="PTHR28259:SF16">
    <property type="entry name" value="FLUORIDE-SPECIFIC ION CHANNEL FLUC 2"/>
    <property type="match status" value="1"/>
</dbReference>
<dbReference type="OrthoDB" id="9815830at2"/>
<comment type="caution">
    <text evidence="15">The sequence shown here is derived from an EMBL/GenBank/DDBJ whole genome shotgun (WGS) entry which is preliminary data.</text>
</comment>
<feature type="transmembrane region" description="Helical" evidence="14">
    <location>
        <begin position="91"/>
        <end position="115"/>
    </location>
</feature>
<evidence type="ECO:0000256" key="10">
    <source>
        <dbReference type="ARBA" id="ARBA00023303"/>
    </source>
</evidence>
<comment type="activity regulation">
    <text evidence="14">Na(+) is not transported, but it plays an essential structural role and its presence is essential for fluoride channel function.</text>
</comment>
<organism evidence="15 16">
    <name type="scientific">Staphylococcus simiae CCM 7213 = CCUG 51256</name>
    <dbReference type="NCBI Taxonomy" id="911238"/>
    <lineage>
        <taxon>Bacteria</taxon>
        <taxon>Bacillati</taxon>
        <taxon>Bacillota</taxon>
        <taxon>Bacilli</taxon>
        <taxon>Bacillales</taxon>
        <taxon>Staphylococcaceae</taxon>
        <taxon>Staphylococcus</taxon>
    </lineage>
</organism>
<dbReference type="HAMAP" id="MF_00454">
    <property type="entry name" value="FluC"/>
    <property type="match status" value="1"/>
</dbReference>
<keyword evidence="3 14" id="KW-1003">Cell membrane</keyword>
<evidence type="ECO:0000256" key="4">
    <source>
        <dbReference type="ARBA" id="ARBA00022692"/>
    </source>
</evidence>
<keyword evidence="6 14" id="KW-1133">Transmembrane helix</keyword>
<comment type="subcellular location">
    <subcellularLocation>
        <location evidence="1 14">Cell membrane</location>
        <topology evidence="1 14">Multi-pass membrane protein</topology>
    </subcellularLocation>
</comment>